<evidence type="ECO:0000313" key="7">
    <source>
        <dbReference type="Proteomes" id="UP000598217"/>
    </source>
</evidence>
<dbReference type="PANTHER" id="PTHR10272:SF0">
    <property type="entry name" value="PLATELET-ACTIVATING FACTOR ACETYLHYDROLASE"/>
    <property type="match status" value="1"/>
</dbReference>
<proteinExistence type="predicted"/>
<reference evidence="6 7" key="1">
    <citation type="submission" date="2020-10" db="EMBL/GenBank/DDBJ databases">
        <title>Sequencing the genomes of 1000 actinobacteria strains.</title>
        <authorList>
            <person name="Klenk H.-P."/>
        </authorList>
    </citation>
    <scope>NUCLEOTIDE SEQUENCE [LARGE SCALE GENOMIC DNA]</scope>
    <source>
        <strain evidence="6 7">DSM 45157</strain>
    </source>
</reference>
<evidence type="ECO:0000256" key="5">
    <source>
        <dbReference type="SAM" id="SignalP"/>
    </source>
</evidence>
<feature type="compositionally biased region" description="Low complexity" evidence="4">
    <location>
        <begin position="36"/>
        <end position="55"/>
    </location>
</feature>
<dbReference type="RefSeq" id="WP_191270765.1">
    <property type="nucleotide sequence ID" value="NZ_BMXJ01000004.1"/>
</dbReference>
<dbReference type="GO" id="GO:0016787">
    <property type="term" value="F:hydrolase activity"/>
    <property type="evidence" value="ECO:0007669"/>
    <property type="project" value="UniProtKB-KW"/>
</dbReference>
<comment type="caution">
    <text evidence="6">The sequence shown here is derived from an EMBL/GenBank/DDBJ whole genome shotgun (WGS) entry which is preliminary data.</text>
</comment>
<keyword evidence="1 6" id="KW-0378">Hydrolase</keyword>
<name>A0ABR9HFY2_9ACTN</name>
<organism evidence="6 7">
    <name type="scientific">Nocardiopsis terrae</name>
    <dbReference type="NCBI Taxonomy" id="372655"/>
    <lineage>
        <taxon>Bacteria</taxon>
        <taxon>Bacillati</taxon>
        <taxon>Actinomycetota</taxon>
        <taxon>Actinomycetes</taxon>
        <taxon>Streptosporangiales</taxon>
        <taxon>Nocardiopsidaceae</taxon>
        <taxon>Nocardiopsis</taxon>
    </lineage>
</organism>
<dbReference type="Gene3D" id="3.40.50.1820">
    <property type="entry name" value="alpha/beta hydrolase"/>
    <property type="match status" value="1"/>
</dbReference>
<keyword evidence="3" id="KW-0443">Lipid metabolism</keyword>
<accession>A0ABR9HFY2</accession>
<dbReference type="Pfam" id="PF03403">
    <property type="entry name" value="PAF-AH_p_II"/>
    <property type="match status" value="2"/>
</dbReference>
<gene>
    <name evidence="6" type="ORF">H4W79_002137</name>
</gene>
<sequence length="399" mass="42507">MHHPTHRRPPAPSPGRGRATTLALACAMALGTALAGGPAAAGTAGSSPPAAALPEPTGPSTVGTTDLHLVDTDREDLWFGGDRELMVTLWYPARGEVGRPSPYMTGAESEAVLAQTGYDHLPADTLTRVVTNARANVPPAHADGGLPLVVFSPGAGVSRTMMSSLGEELASHGFAVAGVDHRHEAAPVEFPDGLVTECGGCATGRWEDGAVNRAEDVAFLLDELERGEAWRWSRLVDTGRTGMVGHSWGGAATAQTLLTEDRVRAGLNLDGPYYPAQLQGEIDRPLALLANDQARPWEGWDERWAGLTGWRQWIRITGSGHSTGLDRGVLMEQLGLRDTLTPQQWRAQFGDLPVERGVHLVRTYAAAYFDHHLRGGEQPVLEDPAGVHPELVVVDPEAG</sequence>
<dbReference type="PANTHER" id="PTHR10272">
    <property type="entry name" value="PLATELET-ACTIVATING FACTOR ACETYLHYDROLASE"/>
    <property type="match status" value="1"/>
</dbReference>
<keyword evidence="7" id="KW-1185">Reference proteome</keyword>
<feature type="chain" id="PRO_5047485343" evidence="5">
    <location>
        <begin position="36"/>
        <end position="399"/>
    </location>
</feature>
<keyword evidence="2" id="KW-0442">Lipid degradation</keyword>
<evidence type="ECO:0000256" key="1">
    <source>
        <dbReference type="ARBA" id="ARBA00022801"/>
    </source>
</evidence>
<evidence type="ECO:0000256" key="4">
    <source>
        <dbReference type="SAM" id="MobiDB-lite"/>
    </source>
</evidence>
<evidence type="ECO:0000256" key="2">
    <source>
        <dbReference type="ARBA" id="ARBA00022963"/>
    </source>
</evidence>
<dbReference type="SUPFAM" id="SSF53474">
    <property type="entry name" value="alpha/beta-Hydrolases"/>
    <property type="match status" value="1"/>
</dbReference>
<protein>
    <submittedName>
        <fullName evidence="6">Dienelactone hydrolase</fullName>
    </submittedName>
</protein>
<feature type="signal peptide" evidence="5">
    <location>
        <begin position="1"/>
        <end position="35"/>
    </location>
</feature>
<dbReference type="EMBL" id="JADBDY010000001">
    <property type="protein sequence ID" value="MBE1457923.1"/>
    <property type="molecule type" value="Genomic_DNA"/>
</dbReference>
<keyword evidence="5" id="KW-0732">Signal</keyword>
<evidence type="ECO:0000256" key="3">
    <source>
        <dbReference type="ARBA" id="ARBA00023098"/>
    </source>
</evidence>
<dbReference type="Proteomes" id="UP000598217">
    <property type="component" value="Unassembled WGS sequence"/>
</dbReference>
<evidence type="ECO:0000313" key="6">
    <source>
        <dbReference type="EMBL" id="MBE1457923.1"/>
    </source>
</evidence>
<dbReference type="InterPro" id="IPR029058">
    <property type="entry name" value="AB_hydrolase_fold"/>
</dbReference>
<feature type="region of interest" description="Disordered" evidence="4">
    <location>
        <begin position="36"/>
        <end position="66"/>
    </location>
</feature>